<dbReference type="PANTHER" id="PTHR22950:SF683">
    <property type="entry name" value="AMINO ACID TRANSPORTER (EUROFUNG)"/>
    <property type="match status" value="1"/>
</dbReference>
<reference evidence="8" key="1">
    <citation type="submission" date="2016-12" db="EMBL/GenBank/DDBJ databases">
        <title>The genomes of Aspergillus section Nigri reveals drivers in fungal speciation.</title>
        <authorList>
            <consortium name="DOE Joint Genome Institute"/>
            <person name="Vesth T.C."/>
            <person name="Nybo J."/>
            <person name="Theobald S."/>
            <person name="Brandl J."/>
            <person name="Frisvad J.C."/>
            <person name="Nielsen K.F."/>
            <person name="Lyhne E.K."/>
            <person name="Kogle M.E."/>
            <person name="Kuo A."/>
            <person name="Riley R."/>
            <person name="Clum A."/>
            <person name="Nolan M."/>
            <person name="Lipzen A."/>
            <person name="Salamov A."/>
            <person name="Henrissat B."/>
            <person name="Wiebenga A."/>
            <person name="De vries R.P."/>
            <person name="Grigoriev I.V."/>
            <person name="Mortensen U.H."/>
            <person name="Andersen M.R."/>
            <person name="Baker S.E."/>
        </authorList>
    </citation>
    <scope>NUCLEOTIDE SEQUENCE</scope>
    <source>
        <strain evidence="8">IBT 28561</strain>
    </source>
</reference>
<dbReference type="PANTHER" id="PTHR22950">
    <property type="entry name" value="AMINO ACID TRANSPORTER"/>
    <property type="match status" value="1"/>
</dbReference>
<comment type="caution">
    <text evidence="8">The sequence shown here is derived from an EMBL/GenBank/DDBJ whole genome shotgun (WGS) entry which is preliminary data.</text>
</comment>
<dbReference type="Pfam" id="PF01490">
    <property type="entry name" value="Aa_trans"/>
    <property type="match status" value="1"/>
</dbReference>
<feature type="transmembrane region" description="Helical" evidence="6">
    <location>
        <begin position="182"/>
        <end position="203"/>
    </location>
</feature>
<name>A0A2I1CYJ3_ASPC2</name>
<dbReference type="GO" id="GO:0016020">
    <property type="term" value="C:membrane"/>
    <property type="evidence" value="ECO:0007669"/>
    <property type="project" value="UniProtKB-SubCell"/>
</dbReference>
<keyword evidence="3 6" id="KW-0812">Transmembrane</keyword>
<proteinExistence type="inferred from homology"/>
<sequence length="463" mass="49222">MSDTTNGQKESIDKSSESLDVAPITEDAVFGKITEDGPNYRNVGWIGTTALMMKTQFGLGVLAMPGILDTLGMIPGVICICAVAAITTWSNYIVGAFKLRHPEVYGIDDAGALMFGRVGREVCGFVVCLYWIFCMGSGLLSTSIGLNAVSAHGTCTAVFVAVAAIVSFAVGSVRTLGEIKWVAWIGLGCVFTAVMIVTIAVGIQDRPTTAPQGGIWVSDYKLVGRPSFDKAVSAVSSIIFAYCGTPGFFPIAAEMRDPSQYNRPLLLCQGGVTAVYLIVGIVMYYYCGSYVASPALGSAGPLIKKVAYGISLPGLVVSSIVVLHFSSKYIFVRILRGSDHLVSNSITHWVTWLGCTLATTIAAYLIASGIPIFGDLVSLIGALLGTFMSFQPMGCMWLYDNWASGRDRPTVKWRILVFWSVLVIVLGFFLMISGTYGSVLSIIASSKAASGSSAWSCVDNSNS</sequence>
<evidence type="ECO:0000313" key="9">
    <source>
        <dbReference type="Proteomes" id="UP000234254"/>
    </source>
</evidence>
<dbReference type="GeneID" id="36542826"/>
<keyword evidence="9" id="KW-1185">Reference proteome</keyword>
<dbReference type="GO" id="GO:0015179">
    <property type="term" value="F:L-amino acid transmembrane transporter activity"/>
    <property type="evidence" value="ECO:0007669"/>
    <property type="project" value="TreeGrafter"/>
</dbReference>
<feature type="transmembrane region" description="Helical" evidence="6">
    <location>
        <begin position="73"/>
        <end position="94"/>
    </location>
</feature>
<protein>
    <recommendedName>
        <fullName evidence="7">Amino acid transporter transmembrane domain-containing protein</fullName>
    </recommendedName>
</protein>
<dbReference type="OrthoDB" id="40134at2759"/>
<dbReference type="AlphaFoldDB" id="A0A2I1CYJ3"/>
<evidence type="ECO:0000256" key="2">
    <source>
        <dbReference type="ARBA" id="ARBA00008066"/>
    </source>
</evidence>
<organism evidence="8 9">
    <name type="scientific">Aspergillus campestris (strain IBT 28561)</name>
    <dbReference type="NCBI Taxonomy" id="1392248"/>
    <lineage>
        <taxon>Eukaryota</taxon>
        <taxon>Fungi</taxon>
        <taxon>Dikarya</taxon>
        <taxon>Ascomycota</taxon>
        <taxon>Pezizomycotina</taxon>
        <taxon>Eurotiomycetes</taxon>
        <taxon>Eurotiomycetidae</taxon>
        <taxon>Eurotiales</taxon>
        <taxon>Aspergillaceae</taxon>
        <taxon>Aspergillus</taxon>
        <taxon>Aspergillus subgen. Circumdati</taxon>
    </lineage>
</organism>
<dbReference type="RefSeq" id="XP_024691289.1">
    <property type="nucleotide sequence ID" value="XM_024835302.1"/>
</dbReference>
<dbReference type="Proteomes" id="UP000234254">
    <property type="component" value="Unassembled WGS sequence"/>
</dbReference>
<dbReference type="VEuPathDB" id="FungiDB:P168DRAFT_272148"/>
<feature type="transmembrane region" description="Helical" evidence="6">
    <location>
        <begin position="231"/>
        <end position="253"/>
    </location>
</feature>
<evidence type="ECO:0000256" key="5">
    <source>
        <dbReference type="ARBA" id="ARBA00023136"/>
    </source>
</evidence>
<evidence type="ECO:0000259" key="7">
    <source>
        <dbReference type="Pfam" id="PF01490"/>
    </source>
</evidence>
<feature type="transmembrane region" description="Helical" evidence="6">
    <location>
        <begin position="379"/>
        <end position="399"/>
    </location>
</feature>
<evidence type="ECO:0000256" key="4">
    <source>
        <dbReference type="ARBA" id="ARBA00022989"/>
    </source>
</evidence>
<comment type="subcellular location">
    <subcellularLocation>
        <location evidence="1">Membrane</location>
        <topology evidence="1">Multi-pass membrane protein</topology>
    </subcellularLocation>
</comment>
<gene>
    <name evidence="8" type="ORF">P168DRAFT_272148</name>
</gene>
<feature type="transmembrane region" description="Helical" evidence="6">
    <location>
        <begin position="306"/>
        <end position="325"/>
    </location>
</feature>
<feature type="transmembrane region" description="Helical" evidence="6">
    <location>
        <begin position="122"/>
        <end position="144"/>
    </location>
</feature>
<feature type="transmembrane region" description="Helical" evidence="6">
    <location>
        <begin position="411"/>
        <end position="432"/>
    </location>
</feature>
<keyword evidence="4 6" id="KW-1133">Transmembrane helix</keyword>
<dbReference type="Gene3D" id="1.20.1740.10">
    <property type="entry name" value="Amino acid/polyamine transporter I"/>
    <property type="match status" value="1"/>
</dbReference>
<dbReference type="EMBL" id="MSFM01000009">
    <property type="protein sequence ID" value="PKY02695.1"/>
    <property type="molecule type" value="Genomic_DNA"/>
</dbReference>
<evidence type="ECO:0000256" key="3">
    <source>
        <dbReference type="ARBA" id="ARBA00022692"/>
    </source>
</evidence>
<dbReference type="FunFam" id="1.20.1740.10:FF:000039">
    <property type="entry name" value="Neutral amino acid transporter (Eurofung)"/>
    <property type="match status" value="1"/>
</dbReference>
<feature type="domain" description="Amino acid transporter transmembrane" evidence="7">
    <location>
        <begin position="43"/>
        <end position="439"/>
    </location>
</feature>
<comment type="similarity">
    <text evidence="2">Belongs to the amino acid/polyamine transporter 2 family.</text>
</comment>
<feature type="transmembrane region" description="Helical" evidence="6">
    <location>
        <begin position="346"/>
        <end position="367"/>
    </location>
</feature>
<feature type="transmembrane region" description="Helical" evidence="6">
    <location>
        <begin position="265"/>
        <end position="286"/>
    </location>
</feature>
<evidence type="ECO:0000256" key="6">
    <source>
        <dbReference type="SAM" id="Phobius"/>
    </source>
</evidence>
<accession>A0A2I1CYJ3</accession>
<dbReference type="InterPro" id="IPR013057">
    <property type="entry name" value="AA_transpt_TM"/>
</dbReference>
<evidence type="ECO:0000313" key="8">
    <source>
        <dbReference type="EMBL" id="PKY02695.1"/>
    </source>
</evidence>
<feature type="transmembrane region" description="Helical" evidence="6">
    <location>
        <begin position="150"/>
        <end position="170"/>
    </location>
</feature>
<keyword evidence="5 6" id="KW-0472">Membrane</keyword>
<evidence type="ECO:0000256" key="1">
    <source>
        <dbReference type="ARBA" id="ARBA00004141"/>
    </source>
</evidence>